<gene>
    <name evidence="8" type="ORF">QGN29_09360</name>
</gene>
<dbReference type="GO" id="GO:0009279">
    <property type="term" value="C:cell outer membrane"/>
    <property type="evidence" value="ECO:0007669"/>
    <property type="project" value="UniProtKB-SubCell"/>
</dbReference>
<keyword evidence="4" id="KW-0798">TonB box</keyword>
<feature type="chain" id="PRO_5041224603" evidence="5">
    <location>
        <begin position="35"/>
        <end position="1026"/>
    </location>
</feature>
<protein>
    <submittedName>
        <fullName evidence="8">TonB-dependent receptor</fullName>
    </submittedName>
</protein>
<feature type="domain" description="TonB-dependent receptor-like beta-barrel" evidence="6">
    <location>
        <begin position="460"/>
        <end position="970"/>
    </location>
</feature>
<dbReference type="PANTHER" id="PTHR40980:SF4">
    <property type="entry name" value="TONB-DEPENDENT RECEPTOR-LIKE BETA-BARREL DOMAIN-CONTAINING PROTEIN"/>
    <property type="match status" value="1"/>
</dbReference>
<sequence length="1026" mass="114381">MQDYLKENIFMARRRKSYLMGVSLIACLSMPGLAQDDEQDDEKDIEEIVVTGKRGSVVNSIRDKQNADAIIDVLSADAADRLPDPNVAESLARLPGISFQRENDTGQGEFVSIRGLDAAYNTVTYDGIRSGTADRYRRTALDIVTSSNISGIEVIKAPLPEHASEGLGGVINIISRSPLKRRDRFYLSASGAQNTFDDRTGSRFSGGFNKKLADWVAVNFSASWRRSYINTLYINPATNVPELNVATTLTGKNGTSLTFIDEDPLERVPTGFIPIENFNVEQVNYEDNNIERDNLTLSGMIDFKLSDSTTFTLGGRRTKEDTIDTYSNLEMDVDNGDILMDSNGIYQVATYPDPEITFEGEVQDSVEIRERYFAKGQTIKNNWTFDYIVGYSRAFENQPIMSMDFTHELEDTPSGLSDNSAENINTYAPFDFSNSPFIMPVPVNLAAFQEALDPFCDDGGCGEMNDFDEELEDSLENKRWTARFDTTYDFDNHDFMQNIKFGLQYEKSKYRDYRAVIALQDESISEDGNYVGYDPSGDNNADLGDYGIVDGSLRSFDDIGNPFDSVGFYGIPLWNGDAMRALRQNFRNGYFASGDAPVETEITSTEEYYTAYLQGKMTFDKLDIIGGLRVEKYKASFRAPTDLSSLVFFDDGNGQGDSLSLVDTSVSYNETTEENTEYLPRIAFIYNLRDDMKVRFAYTTALARPTFDLLAAEVDGSFNIELADGVQLANATAADVVDVSINYNLGNPTLKNGYSHNFDLSWEYYIDSENAISVAAYYKRIDNFIFNTFTLTDVDTNVSFDAATAIQAGPFTDEGLAVLEQLGGINSLIASGVGDVSINIPDNGRKAEVYGIELGIYHTFDWLGGFWENVGFAGNLTIQDTKTTVPLGVLEADDALVLLGDAQEGEVLYDEFQFFNSPNVLYNAALFYQDDKWEVTVGYRYGGRQLEEIELFGMSQYQQGRGFLDFSLERRLDLAGVRTTVYFSANDILDGGTKPTTFETRGTAPIYSDFATFNGRSFRLGARLSF</sequence>
<dbReference type="Gene3D" id="2.40.170.20">
    <property type="entry name" value="TonB-dependent receptor, beta-barrel domain"/>
    <property type="match status" value="2"/>
</dbReference>
<dbReference type="Proteomes" id="UP001268683">
    <property type="component" value="Chromosome"/>
</dbReference>
<evidence type="ECO:0000256" key="1">
    <source>
        <dbReference type="ARBA" id="ARBA00004442"/>
    </source>
</evidence>
<evidence type="ECO:0000256" key="4">
    <source>
        <dbReference type="RuleBase" id="RU003357"/>
    </source>
</evidence>
<keyword evidence="3" id="KW-0998">Cell outer membrane</keyword>
<comment type="subcellular location">
    <subcellularLocation>
        <location evidence="1 4">Cell outer membrane</location>
    </subcellularLocation>
</comment>
<dbReference type="InterPro" id="IPR037066">
    <property type="entry name" value="Plug_dom_sf"/>
</dbReference>
<evidence type="ECO:0000259" key="6">
    <source>
        <dbReference type="Pfam" id="PF00593"/>
    </source>
</evidence>
<proteinExistence type="inferred from homology"/>
<evidence type="ECO:0000256" key="5">
    <source>
        <dbReference type="SAM" id="SignalP"/>
    </source>
</evidence>
<dbReference type="AlphaFoldDB" id="A0AA52H9J8"/>
<dbReference type="InterPro" id="IPR010104">
    <property type="entry name" value="TonB_rcpt_bac"/>
</dbReference>
<keyword evidence="2 4" id="KW-0472">Membrane</keyword>
<reference evidence="8" key="1">
    <citation type="submission" date="2023-04" db="EMBL/GenBank/DDBJ databases">
        <title>Complete genome sequence of Temperatibacter marinus.</title>
        <authorList>
            <person name="Rong J.-C."/>
            <person name="Yi M.-L."/>
            <person name="Zhao Q."/>
        </authorList>
    </citation>
    <scope>NUCLEOTIDE SEQUENCE</scope>
    <source>
        <strain evidence="8">NBRC 110045</strain>
    </source>
</reference>
<keyword evidence="5" id="KW-0732">Signal</keyword>
<accession>A0AA52H9J8</accession>
<organism evidence="8 9">
    <name type="scientific">Temperatibacter marinus</name>
    <dbReference type="NCBI Taxonomy" id="1456591"/>
    <lineage>
        <taxon>Bacteria</taxon>
        <taxon>Pseudomonadati</taxon>
        <taxon>Pseudomonadota</taxon>
        <taxon>Alphaproteobacteria</taxon>
        <taxon>Kordiimonadales</taxon>
        <taxon>Temperatibacteraceae</taxon>
        <taxon>Temperatibacter</taxon>
    </lineage>
</organism>
<dbReference type="PANTHER" id="PTHR40980">
    <property type="entry name" value="PLUG DOMAIN-CONTAINING PROTEIN"/>
    <property type="match status" value="1"/>
</dbReference>
<evidence type="ECO:0000256" key="2">
    <source>
        <dbReference type="ARBA" id="ARBA00023136"/>
    </source>
</evidence>
<dbReference type="InterPro" id="IPR012910">
    <property type="entry name" value="Plug_dom"/>
</dbReference>
<dbReference type="InterPro" id="IPR036942">
    <property type="entry name" value="Beta-barrel_TonB_sf"/>
</dbReference>
<evidence type="ECO:0000259" key="7">
    <source>
        <dbReference type="Pfam" id="PF07715"/>
    </source>
</evidence>
<dbReference type="PROSITE" id="PS51257">
    <property type="entry name" value="PROKAR_LIPOPROTEIN"/>
    <property type="match status" value="1"/>
</dbReference>
<dbReference type="Pfam" id="PF00593">
    <property type="entry name" value="TonB_dep_Rec_b-barrel"/>
    <property type="match status" value="1"/>
</dbReference>
<comment type="similarity">
    <text evidence="4">Belongs to the TonB-dependent receptor family.</text>
</comment>
<evidence type="ECO:0000313" key="8">
    <source>
        <dbReference type="EMBL" id="WND01760.1"/>
    </source>
</evidence>
<dbReference type="Pfam" id="PF07715">
    <property type="entry name" value="Plug"/>
    <property type="match status" value="1"/>
</dbReference>
<evidence type="ECO:0000256" key="3">
    <source>
        <dbReference type="ARBA" id="ARBA00023237"/>
    </source>
</evidence>
<dbReference type="EMBL" id="CP123872">
    <property type="protein sequence ID" value="WND01760.1"/>
    <property type="molecule type" value="Genomic_DNA"/>
</dbReference>
<dbReference type="Gene3D" id="2.170.130.10">
    <property type="entry name" value="TonB-dependent receptor, plug domain"/>
    <property type="match status" value="1"/>
</dbReference>
<dbReference type="InterPro" id="IPR000531">
    <property type="entry name" value="Beta-barrel_TonB"/>
</dbReference>
<feature type="signal peptide" evidence="5">
    <location>
        <begin position="1"/>
        <end position="34"/>
    </location>
</feature>
<keyword evidence="8" id="KW-0675">Receptor</keyword>
<evidence type="ECO:0000313" key="9">
    <source>
        <dbReference type="Proteomes" id="UP001268683"/>
    </source>
</evidence>
<dbReference type="SUPFAM" id="SSF56935">
    <property type="entry name" value="Porins"/>
    <property type="match status" value="1"/>
</dbReference>
<dbReference type="RefSeq" id="WP_310797590.1">
    <property type="nucleotide sequence ID" value="NZ_CP123872.1"/>
</dbReference>
<feature type="domain" description="TonB-dependent receptor plug" evidence="7">
    <location>
        <begin position="64"/>
        <end position="170"/>
    </location>
</feature>
<keyword evidence="9" id="KW-1185">Reference proteome</keyword>
<dbReference type="NCBIfam" id="TIGR01782">
    <property type="entry name" value="TonB-Xanth-Caul"/>
    <property type="match status" value="1"/>
</dbReference>
<dbReference type="KEGG" id="tmk:QGN29_09360"/>
<name>A0AA52H9J8_9PROT</name>